<accession>A0A1G1XKZ1</accession>
<evidence type="ECO:0000256" key="1">
    <source>
        <dbReference type="SAM" id="Coils"/>
    </source>
</evidence>
<protein>
    <submittedName>
        <fullName evidence="2">Uncharacterized protein</fullName>
    </submittedName>
</protein>
<gene>
    <name evidence="2" type="ORF">A2570_00850</name>
</gene>
<sequence length="181" mass="20950">MRKPEDIKTNVEKLKDGLTVGTVSPENFLESVLALDQADKSSDNSIRNREVLLSHEVKKIFSDQALTQRTRYLYFSLLSLVCFHLGQDLAIVGKHEEAVIHFKESLEAGENRQRVEAGEEYQDWILYIQGTIAYLENNLVELERCFNEIKETNKDVLERLLNGLNQRGKPDYKIDYINVFK</sequence>
<dbReference type="Proteomes" id="UP000178570">
    <property type="component" value="Unassembled WGS sequence"/>
</dbReference>
<dbReference type="STRING" id="1797529.A2570_00850"/>
<feature type="coiled-coil region" evidence="1">
    <location>
        <begin position="132"/>
        <end position="167"/>
    </location>
</feature>
<name>A0A1G1XKZ1_9BACT</name>
<reference evidence="2 3" key="1">
    <citation type="journal article" date="2016" name="Nat. Commun.">
        <title>Thousands of microbial genomes shed light on interconnected biogeochemical processes in an aquifer system.</title>
        <authorList>
            <person name="Anantharaman K."/>
            <person name="Brown C.T."/>
            <person name="Hug L.A."/>
            <person name="Sharon I."/>
            <person name="Castelle C.J."/>
            <person name="Probst A.J."/>
            <person name="Thomas B.C."/>
            <person name="Singh A."/>
            <person name="Wilkins M.J."/>
            <person name="Karaoz U."/>
            <person name="Brodie E.L."/>
            <person name="Williams K.H."/>
            <person name="Hubbard S.S."/>
            <person name="Banfield J.F."/>
        </authorList>
    </citation>
    <scope>NUCLEOTIDE SEQUENCE [LARGE SCALE GENOMIC DNA]</scope>
</reference>
<comment type="caution">
    <text evidence="2">The sequence shown here is derived from an EMBL/GenBank/DDBJ whole genome shotgun (WGS) entry which is preliminary data.</text>
</comment>
<keyword evidence="1" id="KW-0175">Coiled coil</keyword>
<evidence type="ECO:0000313" key="3">
    <source>
        <dbReference type="Proteomes" id="UP000178570"/>
    </source>
</evidence>
<dbReference type="AlphaFoldDB" id="A0A1G1XKZ1"/>
<dbReference type="EMBL" id="MHHY01000006">
    <property type="protein sequence ID" value="OGY40668.1"/>
    <property type="molecule type" value="Genomic_DNA"/>
</dbReference>
<organism evidence="2 3">
    <name type="scientific">Candidatus Brennerbacteria bacterium RIFOXYD1_FULL_41_16</name>
    <dbReference type="NCBI Taxonomy" id="1797529"/>
    <lineage>
        <taxon>Bacteria</taxon>
        <taxon>Candidatus Brenneribacteriota</taxon>
    </lineage>
</organism>
<proteinExistence type="predicted"/>
<evidence type="ECO:0000313" key="2">
    <source>
        <dbReference type="EMBL" id="OGY40668.1"/>
    </source>
</evidence>